<dbReference type="RefSeq" id="WP_233421054.1">
    <property type="nucleotide sequence ID" value="NZ_JAUSVM010000001.1"/>
</dbReference>
<dbReference type="PANTHER" id="PTHR23427:SF2">
    <property type="entry name" value="SURFEIT LOCUS PROTEIN 1"/>
    <property type="match status" value="1"/>
</dbReference>
<evidence type="ECO:0000256" key="2">
    <source>
        <dbReference type="ARBA" id="ARBA00007165"/>
    </source>
</evidence>
<comment type="caution">
    <text evidence="6">Lacks conserved residue(s) required for the propagation of feature annotation.</text>
</comment>
<comment type="similarity">
    <text evidence="2 6">Belongs to the SURF1 family.</text>
</comment>
<comment type="caution">
    <text evidence="8">The sequence shown here is derived from an EMBL/GenBank/DDBJ whole genome shotgun (WGS) entry which is preliminary data.</text>
</comment>
<evidence type="ECO:0000256" key="4">
    <source>
        <dbReference type="ARBA" id="ARBA00022989"/>
    </source>
</evidence>
<evidence type="ECO:0000313" key="9">
    <source>
        <dbReference type="Proteomes" id="UP001240250"/>
    </source>
</evidence>
<keyword evidence="4 6" id="KW-1133">Transmembrane helix</keyword>
<proteinExistence type="inferred from homology"/>
<evidence type="ECO:0000256" key="6">
    <source>
        <dbReference type="RuleBase" id="RU363076"/>
    </source>
</evidence>
<dbReference type="EMBL" id="JAUSVM010000001">
    <property type="protein sequence ID" value="MDQ0423664.1"/>
    <property type="molecule type" value="Genomic_DNA"/>
</dbReference>
<dbReference type="Pfam" id="PF02104">
    <property type="entry name" value="SURF1"/>
    <property type="match status" value="1"/>
</dbReference>
<keyword evidence="3 6" id="KW-0812">Transmembrane</keyword>
<dbReference type="PROSITE" id="PS50895">
    <property type="entry name" value="SURF1"/>
    <property type="match status" value="1"/>
</dbReference>
<feature type="transmembrane region" description="Helical" evidence="6">
    <location>
        <begin position="27"/>
        <end position="45"/>
    </location>
</feature>
<accession>A0ABU0GE74</accession>
<dbReference type="Proteomes" id="UP001240250">
    <property type="component" value="Unassembled WGS sequence"/>
</dbReference>
<feature type="compositionally biased region" description="Pro residues" evidence="7">
    <location>
        <begin position="275"/>
        <end position="292"/>
    </location>
</feature>
<evidence type="ECO:0000256" key="1">
    <source>
        <dbReference type="ARBA" id="ARBA00004370"/>
    </source>
</evidence>
<evidence type="ECO:0000313" key="8">
    <source>
        <dbReference type="EMBL" id="MDQ0423664.1"/>
    </source>
</evidence>
<protein>
    <recommendedName>
        <fullName evidence="6">SURF1-like protein</fullName>
    </recommendedName>
</protein>
<name>A0ABU0GE74_9CELL</name>
<keyword evidence="5 6" id="KW-0472">Membrane</keyword>
<evidence type="ECO:0000256" key="3">
    <source>
        <dbReference type="ARBA" id="ARBA00022692"/>
    </source>
</evidence>
<comment type="subcellular location">
    <subcellularLocation>
        <location evidence="6">Cell membrane</location>
        <topology evidence="6">Multi-pass membrane protein</topology>
    </subcellularLocation>
    <subcellularLocation>
        <location evidence="1">Membrane</location>
    </subcellularLocation>
</comment>
<reference evidence="8 9" key="1">
    <citation type="submission" date="2023-07" db="EMBL/GenBank/DDBJ databases">
        <title>Sequencing the genomes of 1000 actinobacteria strains.</title>
        <authorList>
            <person name="Klenk H.-P."/>
        </authorList>
    </citation>
    <scope>NUCLEOTIDE SEQUENCE [LARGE SCALE GENOMIC DNA]</scope>
    <source>
        <strain evidence="8 9">DSM 14785</strain>
    </source>
</reference>
<feature type="compositionally biased region" description="Acidic residues" evidence="7">
    <location>
        <begin position="302"/>
        <end position="311"/>
    </location>
</feature>
<dbReference type="InterPro" id="IPR002994">
    <property type="entry name" value="Surf1/Shy1"/>
</dbReference>
<organism evidence="8 9">
    <name type="scientific">Cellulomonas iranensis</name>
    <dbReference type="NCBI Taxonomy" id="76862"/>
    <lineage>
        <taxon>Bacteria</taxon>
        <taxon>Bacillati</taxon>
        <taxon>Actinomycetota</taxon>
        <taxon>Actinomycetes</taxon>
        <taxon>Micrococcales</taxon>
        <taxon>Cellulomonadaceae</taxon>
        <taxon>Cellulomonas</taxon>
    </lineage>
</organism>
<evidence type="ECO:0000256" key="5">
    <source>
        <dbReference type="ARBA" id="ARBA00023136"/>
    </source>
</evidence>
<evidence type="ECO:0000256" key="7">
    <source>
        <dbReference type="SAM" id="MobiDB-lite"/>
    </source>
</evidence>
<keyword evidence="6" id="KW-1003">Cell membrane</keyword>
<feature type="region of interest" description="Disordered" evidence="7">
    <location>
        <begin position="271"/>
        <end position="318"/>
    </location>
</feature>
<dbReference type="InterPro" id="IPR045214">
    <property type="entry name" value="Surf1/Surf4"/>
</dbReference>
<gene>
    <name evidence="8" type="ORF">JO380_000045</name>
</gene>
<sequence>MTAAPPAGDDVLRLTPADLRADARRRALGLLVVGLVVAVVCTFLGRWQWHRHVARDAAIAVVEANYAAEPVDLADVVPDPAAALPDADAWRSVVVQGRYLPGSTVLLRNRPVDGTPAYHALVPLLVTDAAPGAFGPPVDAGRVLVVDRGWVPTGADGSADVDVPAPPAGDVTVTVRLRPGEQPSTRTAPDRQAHAIAPAQVLAAGGVDAVPYAAYGAVVREEPAPDEALGTLASPSTDPGSHLSYAFQWWVFAAGGLVAFSVSARREWTGVGGPPVGPPTPDRTPAPPAPAPRPRRARGRDEIDEDAEIDAQEAARRV</sequence>
<keyword evidence="9" id="KW-1185">Reference proteome</keyword>
<dbReference type="CDD" id="cd06662">
    <property type="entry name" value="SURF1"/>
    <property type="match status" value="1"/>
</dbReference>
<dbReference type="PANTHER" id="PTHR23427">
    <property type="entry name" value="SURFEIT LOCUS PROTEIN"/>
    <property type="match status" value="1"/>
</dbReference>